<dbReference type="SMR" id="A0A482WV93"/>
<dbReference type="GO" id="GO:0000445">
    <property type="term" value="C:THO complex part of transcription export complex"/>
    <property type="evidence" value="ECO:0007669"/>
    <property type="project" value="InterPro"/>
</dbReference>
<dbReference type="InterPro" id="IPR008501">
    <property type="entry name" value="THOC7/Mft1"/>
</dbReference>
<feature type="coiled-coil region" evidence="5">
    <location>
        <begin position="91"/>
        <end position="165"/>
    </location>
</feature>
<dbReference type="AlphaFoldDB" id="A0A482WV93"/>
<keyword evidence="7" id="KW-1185">Reference proteome</keyword>
<keyword evidence="3 5" id="KW-0175">Coiled coil</keyword>
<name>A0A482WV93_LAOST</name>
<dbReference type="FunCoup" id="A0A482WV93">
    <property type="interactions" value="1205"/>
</dbReference>
<comment type="similarity">
    <text evidence="2">Belongs to the THOC7 family.</text>
</comment>
<dbReference type="EMBL" id="QKKF02025202">
    <property type="protein sequence ID" value="RZF37182.1"/>
    <property type="molecule type" value="Genomic_DNA"/>
</dbReference>
<gene>
    <name evidence="6" type="ORF">LSTR_LSTR009707</name>
</gene>
<keyword evidence="4" id="KW-0539">Nucleus</keyword>
<dbReference type="InParanoid" id="A0A482WV93"/>
<protein>
    <recommendedName>
        <fullName evidence="8">THO complex subunit 7 homolog</fullName>
    </recommendedName>
</protein>
<evidence type="ECO:0000313" key="6">
    <source>
        <dbReference type="EMBL" id="RZF37182.1"/>
    </source>
</evidence>
<evidence type="ECO:0000256" key="4">
    <source>
        <dbReference type="ARBA" id="ARBA00023242"/>
    </source>
</evidence>
<comment type="subcellular location">
    <subcellularLocation>
        <location evidence="1">Nucleus</location>
    </subcellularLocation>
</comment>
<evidence type="ECO:0000256" key="5">
    <source>
        <dbReference type="SAM" id="Coils"/>
    </source>
</evidence>
<dbReference type="GO" id="GO:0006406">
    <property type="term" value="P:mRNA export from nucleus"/>
    <property type="evidence" value="ECO:0007669"/>
    <property type="project" value="TreeGrafter"/>
</dbReference>
<organism evidence="6 7">
    <name type="scientific">Laodelphax striatellus</name>
    <name type="common">Small brown planthopper</name>
    <name type="synonym">Delphax striatella</name>
    <dbReference type="NCBI Taxonomy" id="195883"/>
    <lineage>
        <taxon>Eukaryota</taxon>
        <taxon>Metazoa</taxon>
        <taxon>Ecdysozoa</taxon>
        <taxon>Arthropoda</taxon>
        <taxon>Hexapoda</taxon>
        <taxon>Insecta</taxon>
        <taxon>Pterygota</taxon>
        <taxon>Neoptera</taxon>
        <taxon>Paraneoptera</taxon>
        <taxon>Hemiptera</taxon>
        <taxon>Auchenorrhyncha</taxon>
        <taxon>Fulgoroidea</taxon>
        <taxon>Delphacidae</taxon>
        <taxon>Criomorphinae</taxon>
        <taxon>Laodelphax</taxon>
    </lineage>
</organism>
<dbReference type="GO" id="GO:0006397">
    <property type="term" value="P:mRNA processing"/>
    <property type="evidence" value="ECO:0007669"/>
    <property type="project" value="InterPro"/>
</dbReference>
<evidence type="ECO:0000256" key="2">
    <source>
        <dbReference type="ARBA" id="ARBA00006482"/>
    </source>
</evidence>
<evidence type="ECO:0000313" key="7">
    <source>
        <dbReference type="Proteomes" id="UP000291343"/>
    </source>
</evidence>
<dbReference type="PANTHER" id="PTHR23405:SF5">
    <property type="entry name" value="THO COMPLEX SUBUNIT 7 HOMOLOG"/>
    <property type="match status" value="1"/>
</dbReference>
<dbReference type="Pfam" id="PF05615">
    <property type="entry name" value="THOC7"/>
    <property type="match status" value="1"/>
</dbReference>
<proteinExistence type="inferred from homology"/>
<dbReference type="PANTHER" id="PTHR23405">
    <property type="entry name" value="MAINTENANCE OF KILLER 16 MAK16 PROTEIN-RELATED"/>
    <property type="match status" value="1"/>
</dbReference>
<evidence type="ECO:0000256" key="1">
    <source>
        <dbReference type="ARBA" id="ARBA00004123"/>
    </source>
</evidence>
<sequence>MTDEEVIRRRLLIDGDGTGDDRRLNVLLKNFIKWCNTPIDNPSESQLSQDRMLNQLSQCEYTFSKCRLLAGMCDAELQNYKNLSTQIASDIESAKEDIETTKAQFKEAKTIRKNRVEYEVLAKIINEQPDRKQTCEVLSQIQKELRNLEETKAQLEKKWDLRRKQFHVLVSSIHQLQGLLDENESDDGSSTSMDWV</sequence>
<reference evidence="6 7" key="1">
    <citation type="journal article" date="2017" name="Gigascience">
        <title>Genome sequence of the small brown planthopper, Laodelphax striatellus.</title>
        <authorList>
            <person name="Zhu J."/>
            <person name="Jiang F."/>
            <person name="Wang X."/>
            <person name="Yang P."/>
            <person name="Bao Y."/>
            <person name="Zhao W."/>
            <person name="Wang W."/>
            <person name="Lu H."/>
            <person name="Wang Q."/>
            <person name="Cui N."/>
            <person name="Li J."/>
            <person name="Chen X."/>
            <person name="Luo L."/>
            <person name="Yu J."/>
            <person name="Kang L."/>
            <person name="Cui F."/>
        </authorList>
    </citation>
    <scope>NUCLEOTIDE SEQUENCE [LARGE SCALE GENOMIC DNA]</scope>
    <source>
        <strain evidence="6">Lst14</strain>
    </source>
</reference>
<evidence type="ECO:0000256" key="3">
    <source>
        <dbReference type="ARBA" id="ARBA00023054"/>
    </source>
</evidence>
<accession>A0A482WV93</accession>
<dbReference type="Proteomes" id="UP000291343">
    <property type="component" value="Unassembled WGS sequence"/>
</dbReference>
<dbReference type="OrthoDB" id="205166at2759"/>
<dbReference type="STRING" id="195883.A0A482WV93"/>
<evidence type="ECO:0008006" key="8">
    <source>
        <dbReference type="Google" id="ProtNLM"/>
    </source>
</evidence>
<comment type="caution">
    <text evidence="6">The sequence shown here is derived from an EMBL/GenBank/DDBJ whole genome shotgun (WGS) entry which is preliminary data.</text>
</comment>